<organism evidence="1 2">
    <name type="scientific">Peribacillus frigoritolerans</name>
    <dbReference type="NCBI Taxonomy" id="450367"/>
    <lineage>
        <taxon>Bacteria</taxon>
        <taxon>Bacillati</taxon>
        <taxon>Bacillota</taxon>
        <taxon>Bacilli</taxon>
        <taxon>Bacillales</taxon>
        <taxon>Bacillaceae</taxon>
        <taxon>Peribacillus</taxon>
    </lineage>
</organism>
<sequence>MKRMKISDVGFKGQVFGFIKFTPFVESFLSGDLYMNNFKKYIDIESASGEKGVGDKFEAAHVFTELTMNFFTQDTNELIMSGRTKKLNFRKNINEKRPLYCMFAIIGDMLKVVNEDEKYYYTKFDLPNEQIDKMIREFGDSLIFVTPSQFIDRITRTLNEKGYAYRGGLVKYDDYNINSSARMSSYKNQGTDIYFWKDRYFENQYEYRIVLTDQEVDEALIVNIGDISDISTIFNANEFFSNKFEIRLRKKGNLSIH</sequence>
<dbReference type="AlphaFoldDB" id="A0AAJ1QLK3"/>
<gene>
    <name evidence="1" type="ORF">QUF85_10645</name>
</gene>
<evidence type="ECO:0000313" key="2">
    <source>
        <dbReference type="Proteomes" id="UP001238973"/>
    </source>
</evidence>
<reference evidence="1" key="1">
    <citation type="submission" date="2023-06" db="EMBL/GenBank/DDBJ databases">
        <title>Comparative genomics of Bacillaceae isolates and their secondary metabolite potential.</title>
        <authorList>
            <person name="Song L."/>
            <person name="Nielsen L.J."/>
            <person name="Mohite O."/>
            <person name="Xu X."/>
            <person name="Weber T."/>
            <person name="Kovacs A.T."/>
        </authorList>
    </citation>
    <scope>NUCLEOTIDE SEQUENCE</scope>
    <source>
        <strain evidence="1">G1S1</strain>
    </source>
</reference>
<dbReference type="EMBL" id="JAUCFI010000003">
    <property type="protein sequence ID" value="MDM5283764.1"/>
    <property type="molecule type" value="Genomic_DNA"/>
</dbReference>
<proteinExistence type="predicted"/>
<protein>
    <submittedName>
        <fullName evidence="1">Uncharacterized protein</fullName>
    </submittedName>
</protein>
<name>A0AAJ1QLK3_9BACI</name>
<comment type="caution">
    <text evidence="1">The sequence shown here is derived from an EMBL/GenBank/DDBJ whole genome shotgun (WGS) entry which is preliminary data.</text>
</comment>
<dbReference type="Proteomes" id="UP001238973">
    <property type="component" value="Unassembled WGS sequence"/>
</dbReference>
<evidence type="ECO:0000313" key="1">
    <source>
        <dbReference type="EMBL" id="MDM5283764.1"/>
    </source>
</evidence>
<accession>A0AAJ1QLK3</accession>